<reference evidence="8 9" key="1">
    <citation type="submission" date="2016-10" db="EMBL/GenBank/DDBJ databases">
        <authorList>
            <person name="de Groot N.N."/>
        </authorList>
    </citation>
    <scope>NUCLEOTIDE SEQUENCE [LARGE SCALE GENOMIC DNA]</scope>
    <source>
        <strain evidence="8 9">DSM 21800</strain>
    </source>
</reference>
<keyword evidence="9" id="KW-1185">Reference proteome</keyword>
<feature type="transmembrane region" description="Helical" evidence="6">
    <location>
        <begin position="198"/>
        <end position="220"/>
    </location>
</feature>
<feature type="transmembrane region" description="Helical" evidence="6">
    <location>
        <begin position="47"/>
        <end position="68"/>
    </location>
</feature>
<organism evidence="8 9">
    <name type="scientific">Microlunatus soli</name>
    <dbReference type="NCBI Taxonomy" id="630515"/>
    <lineage>
        <taxon>Bacteria</taxon>
        <taxon>Bacillati</taxon>
        <taxon>Actinomycetota</taxon>
        <taxon>Actinomycetes</taxon>
        <taxon>Propionibacteriales</taxon>
        <taxon>Propionibacteriaceae</taxon>
        <taxon>Microlunatus</taxon>
    </lineage>
</organism>
<keyword evidence="5" id="KW-0046">Antibiotic resistance</keyword>
<feature type="domain" description="ABC transmembrane type-2" evidence="7">
    <location>
        <begin position="46"/>
        <end position="274"/>
    </location>
</feature>
<feature type="transmembrane region" description="Helical" evidence="6">
    <location>
        <begin position="80"/>
        <end position="103"/>
    </location>
</feature>
<gene>
    <name evidence="8" type="ORF">SAMN04489812_3359</name>
</gene>
<dbReference type="STRING" id="630515.SAMN04489812_3359"/>
<comment type="similarity">
    <text evidence="6">Belongs to the ABC-2 integral membrane protein family.</text>
</comment>
<evidence type="ECO:0000256" key="5">
    <source>
        <dbReference type="ARBA" id="ARBA00023251"/>
    </source>
</evidence>
<dbReference type="InterPro" id="IPR013525">
    <property type="entry name" value="ABC2_TM"/>
</dbReference>
<dbReference type="PROSITE" id="PS51012">
    <property type="entry name" value="ABC_TM2"/>
    <property type="match status" value="1"/>
</dbReference>
<keyword evidence="2 6" id="KW-0812">Transmembrane</keyword>
<dbReference type="InterPro" id="IPR000412">
    <property type="entry name" value="ABC_2_transport"/>
</dbReference>
<feature type="transmembrane region" description="Helical" evidence="6">
    <location>
        <begin position="249"/>
        <end position="269"/>
    </location>
</feature>
<evidence type="ECO:0000313" key="8">
    <source>
        <dbReference type="EMBL" id="SDS88495.1"/>
    </source>
</evidence>
<dbReference type="PANTHER" id="PTHR43229">
    <property type="entry name" value="NODULATION PROTEIN J"/>
    <property type="match status" value="1"/>
</dbReference>
<dbReference type="PIRSF" id="PIRSF006648">
    <property type="entry name" value="DrrB"/>
    <property type="match status" value="1"/>
</dbReference>
<keyword evidence="6" id="KW-1003">Cell membrane</keyword>
<protein>
    <recommendedName>
        <fullName evidence="6">Transport permease protein</fullName>
    </recommendedName>
</protein>
<dbReference type="Proteomes" id="UP000199103">
    <property type="component" value="Chromosome I"/>
</dbReference>
<keyword evidence="3 6" id="KW-1133">Transmembrane helix</keyword>
<dbReference type="InterPro" id="IPR047817">
    <property type="entry name" value="ABC2_TM_bact-type"/>
</dbReference>
<evidence type="ECO:0000313" key="9">
    <source>
        <dbReference type="Proteomes" id="UP000199103"/>
    </source>
</evidence>
<evidence type="ECO:0000256" key="2">
    <source>
        <dbReference type="ARBA" id="ARBA00022692"/>
    </source>
</evidence>
<feature type="transmembrane region" description="Helical" evidence="6">
    <location>
        <begin position="124"/>
        <end position="152"/>
    </location>
</feature>
<comment type="subcellular location">
    <subcellularLocation>
        <location evidence="6">Cell membrane</location>
        <topology evidence="6">Multi-pass membrane protein</topology>
    </subcellularLocation>
    <subcellularLocation>
        <location evidence="1">Membrane</location>
        <topology evidence="1">Multi-pass membrane protein</topology>
    </subcellularLocation>
</comment>
<dbReference type="InterPro" id="IPR051784">
    <property type="entry name" value="Nod_factor_ABC_transporter"/>
</dbReference>
<evidence type="ECO:0000256" key="3">
    <source>
        <dbReference type="ARBA" id="ARBA00022989"/>
    </source>
</evidence>
<dbReference type="GO" id="GO:0140359">
    <property type="term" value="F:ABC-type transporter activity"/>
    <property type="evidence" value="ECO:0007669"/>
    <property type="project" value="InterPro"/>
</dbReference>
<dbReference type="Pfam" id="PF01061">
    <property type="entry name" value="ABC2_membrane"/>
    <property type="match status" value="1"/>
</dbReference>
<dbReference type="EMBL" id="LT629772">
    <property type="protein sequence ID" value="SDS88495.1"/>
    <property type="molecule type" value="Genomic_DNA"/>
</dbReference>
<evidence type="ECO:0000256" key="1">
    <source>
        <dbReference type="ARBA" id="ARBA00004141"/>
    </source>
</evidence>
<feature type="transmembrane region" description="Helical" evidence="6">
    <location>
        <begin position="158"/>
        <end position="186"/>
    </location>
</feature>
<evidence type="ECO:0000259" key="7">
    <source>
        <dbReference type="PROSITE" id="PS51012"/>
    </source>
</evidence>
<keyword evidence="4 6" id="KW-0472">Membrane</keyword>
<dbReference type="OrthoDB" id="3370990at2"/>
<dbReference type="RefSeq" id="WP_091526623.1">
    <property type="nucleotide sequence ID" value="NZ_LT629772.1"/>
</dbReference>
<keyword evidence="6" id="KW-0813">Transport</keyword>
<sequence length="276" mass="29839">MTTTTAIGGAESAVATDRRTGGFGWWASDVWQIAVRNVKHIVRSPELIMYALFQPVMFILLFNFVFGGAIKVPGGDYAQFLMPGIFVQMVLFGSVAGMTSGVAQDMQRGLMDRFRSMPMYRSPVLAGRTVSELARSLVAIVVMVVAGLLIGFRFETGLLPAVAGFALLLLFGYALTWLAAFIGMSVKSPEAAQSAGTIWLFPFSFISSAFVPSTSMPGWLRVYADHSPMTVAVDSLRALFTGSDPGTSILQLLGWSIGLIVVFAPLATWKFARAQR</sequence>
<dbReference type="GO" id="GO:0043190">
    <property type="term" value="C:ATP-binding cassette (ABC) transporter complex"/>
    <property type="evidence" value="ECO:0007669"/>
    <property type="project" value="InterPro"/>
</dbReference>
<dbReference type="AlphaFoldDB" id="A0A1H1VUX9"/>
<dbReference type="GO" id="GO:0046677">
    <property type="term" value="P:response to antibiotic"/>
    <property type="evidence" value="ECO:0007669"/>
    <property type="project" value="UniProtKB-KW"/>
</dbReference>
<evidence type="ECO:0000256" key="4">
    <source>
        <dbReference type="ARBA" id="ARBA00023136"/>
    </source>
</evidence>
<proteinExistence type="inferred from homology"/>
<name>A0A1H1VUX9_9ACTN</name>
<dbReference type="PANTHER" id="PTHR43229:SF2">
    <property type="entry name" value="NODULATION PROTEIN J"/>
    <property type="match status" value="1"/>
</dbReference>
<evidence type="ECO:0000256" key="6">
    <source>
        <dbReference type="RuleBase" id="RU361157"/>
    </source>
</evidence>
<accession>A0A1H1VUX9</accession>